<accession>A0A0F9FQP9</accession>
<gene>
    <name evidence="1" type="ORF">LCGC14_2276300</name>
</gene>
<comment type="caution">
    <text evidence="1">The sequence shown here is derived from an EMBL/GenBank/DDBJ whole genome shotgun (WGS) entry which is preliminary data.</text>
</comment>
<proteinExistence type="predicted"/>
<name>A0A0F9FQP9_9ZZZZ</name>
<evidence type="ECO:0000313" key="1">
    <source>
        <dbReference type="EMBL" id="KKL53347.1"/>
    </source>
</evidence>
<dbReference type="EMBL" id="LAZR01031577">
    <property type="protein sequence ID" value="KKL53347.1"/>
    <property type="molecule type" value="Genomic_DNA"/>
</dbReference>
<sequence>MTKEDQKKLDVAAKALRFYAEQRHYDTVKADQMLGPETQIKVTRILDTGAVAQ</sequence>
<reference evidence="1" key="1">
    <citation type="journal article" date="2015" name="Nature">
        <title>Complex archaea that bridge the gap between prokaryotes and eukaryotes.</title>
        <authorList>
            <person name="Spang A."/>
            <person name="Saw J.H."/>
            <person name="Jorgensen S.L."/>
            <person name="Zaremba-Niedzwiedzka K."/>
            <person name="Martijn J."/>
            <person name="Lind A.E."/>
            <person name="van Eijk R."/>
            <person name="Schleper C."/>
            <person name="Guy L."/>
            <person name="Ettema T.J."/>
        </authorList>
    </citation>
    <scope>NUCLEOTIDE SEQUENCE</scope>
</reference>
<organism evidence="1">
    <name type="scientific">marine sediment metagenome</name>
    <dbReference type="NCBI Taxonomy" id="412755"/>
    <lineage>
        <taxon>unclassified sequences</taxon>
        <taxon>metagenomes</taxon>
        <taxon>ecological metagenomes</taxon>
    </lineage>
</organism>
<feature type="non-terminal residue" evidence="1">
    <location>
        <position position="53"/>
    </location>
</feature>
<dbReference type="AlphaFoldDB" id="A0A0F9FQP9"/>
<protein>
    <submittedName>
        <fullName evidence="1">Uncharacterized protein</fullName>
    </submittedName>
</protein>